<dbReference type="Proteomes" id="UP000623967">
    <property type="component" value="Unassembled WGS sequence"/>
</dbReference>
<dbReference type="PANTHER" id="PTHR39174">
    <property type="entry name" value="INNER MEMBRANE PROTEIN-RELATED"/>
    <property type="match status" value="1"/>
</dbReference>
<evidence type="ECO:0000256" key="1">
    <source>
        <dbReference type="SAM" id="Phobius"/>
    </source>
</evidence>
<dbReference type="PANTHER" id="PTHR39174:SF1">
    <property type="entry name" value="INNER MEMBRANE PROTEIN"/>
    <property type="match status" value="1"/>
</dbReference>
<feature type="transmembrane region" description="Helical" evidence="1">
    <location>
        <begin position="47"/>
        <end position="64"/>
    </location>
</feature>
<keyword evidence="3" id="KW-1185">Reference proteome</keyword>
<reference evidence="2 3" key="1">
    <citation type="submission" date="2021-01" db="EMBL/GenBank/DDBJ databases">
        <title>Genome public.</title>
        <authorList>
            <person name="Liu C."/>
            <person name="Sun Q."/>
        </authorList>
    </citation>
    <scope>NUCLEOTIDE SEQUENCE [LARGE SCALE GENOMIC DNA]</scope>
    <source>
        <strain evidence="2 3">YIM B02564</strain>
    </source>
</reference>
<keyword evidence="1" id="KW-1133">Transmembrane helix</keyword>
<accession>A0ABS1TUN0</accession>
<organism evidence="2 3">
    <name type="scientific">Neobacillus paridis</name>
    <dbReference type="NCBI Taxonomy" id="2803862"/>
    <lineage>
        <taxon>Bacteria</taxon>
        <taxon>Bacillati</taxon>
        <taxon>Bacillota</taxon>
        <taxon>Bacilli</taxon>
        <taxon>Bacillales</taxon>
        <taxon>Bacillaceae</taxon>
        <taxon>Neobacillus</taxon>
    </lineage>
</organism>
<evidence type="ECO:0000313" key="2">
    <source>
        <dbReference type="EMBL" id="MBL4955010.1"/>
    </source>
</evidence>
<dbReference type="EMBL" id="JAESWB010000371">
    <property type="protein sequence ID" value="MBL4955010.1"/>
    <property type="molecule type" value="Genomic_DNA"/>
</dbReference>
<protein>
    <submittedName>
        <fullName evidence="2">YhdT family protein</fullName>
    </submittedName>
</protein>
<proteinExistence type="predicted"/>
<gene>
    <name evidence="2" type="ORF">JK635_22900</name>
</gene>
<sequence>MGIRFLLFLWLSGTIDLARFCLFKEESFLKKPFNSKDKRFKVAHREALIGVVLVIINFIWWYGFAYGLGSDKVENYTYIWGLPAWFFYSCIAGFIVMIVIVSLTVKFLFTDVPFEDEEEGHEHK</sequence>
<dbReference type="Pfam" id="PF06196">
    <property type="entry name" value="DUF997"/>
    <property type="match status" value="1"/>
</dbReference>
<keyword evidence="1" id="KW-0812">Transmembrane</keyword>
<name>A0ABS1TUN0_9BACI</name>
<keyword evidence="1" id="KW-0472">Membrane</keyword>
<evidence type="ECO:0000313" key="3">
    <source>
        <dbReference type="Proteomes" id="UP000623967"/>
    </source>
</evidence>
<feature type="transmembrane region" description="Helical" evidence="1">
    <location>
        <begin position="85"/>
        <end position="109"/>
    </location>
</feature>
<comment type="caution">
    <text evidence="2">The sequence shown here is derived from an EMBL/GenBank/DDBJ whole genome shotgun (WGS) entry which is preliminary data.</text>
</comment>
<dbReference type="InterPro" id="IPR010398">
    <property type="entry name" value="DUF997"/>
</dbReference>